<accession>A0ABU6VQ13</accession>
<evidence type="ECO:0008006" key="4">
    <source>
        <dbReference type="Google" id="ProtNLM"/>
    </source>
</evidence>
<feature type="compositionally biased region" description="Polar residues" evidence="1">
    <location>
        <begin position="65"/>
        <end position="76"/>
    </location>
</feature>
<name>A0ABU6VQ13_9FABA</name>
<dbReference type="InterPro" id="IPR021109">
    <property type="entry name" value="Peptidase_aspartic_dom_sf"/>
</dbReference>
<evidence type="ECO:0000256" key="1">
    <source>
        <dbReference type="SAM" id="MobiDB-lite"/>
    </source>
</evidence>
<dbReference type="Proteomes" id="UP001341840">
    <property type="component" value="Unassembled WGS sequence"/>
</dbReference>
<feature type="compositionally biased region" description="Low complexity" evidence="1">
    <location>
        <begin position="186"/>
        <end position="198"/>
    </location>
</feature>
<proteinExistence type="predicted"/>
<sequence length="420" mass="47822">MGDIASVLKDIREGQQNLLNAQHQQTSQVEPPKHCGICACTSHFIDECPQLQEDHTIAATHNFYDQSSSNTNNQGWQNNQAPRWNQPNNPNQSSQNYHQHSSQPHQSSHIYQNQSSYNHNQPQHYQNQSHQQRYQPPPQRQQPSQPQQPPMDDFRIFLQEQRVYQKQQATQMANLAEILAGLVTQNTNNTPTSSQPSSLGTLPSQPFPNPKGNINSISFHENPLELEAADDEEEEFLKMLEEISMKDDVGFEESEGIIELGDGKQEDMPRVKDLMFPVDFYILDMPPDTPGRPSHVLLGRPFLKTARFKLDAFEGTFSFDSNRICATFTMGDFIEEKVDKHPILWCELNKTVVVSTLEAKPEKLIEGKALQDNVLIATITLSTHSKENTLVSSEGLRYVPPPLRQATKRGRNSPWMRDKK</sequence>
<evidence type="ECO:0000313" key="3">
    <source>
        <dbReference type="Proteomes" id="UP001341840"/>
    </source>
</evidence>
<feature type="compositionally biased region" description="Low complexity" evidence="1">
    <location>
        <begin position="77"/>
        <end position="109"/>
    </location>
</feature>
<feature type="region of interest" description="Disordered" evidence="1">
    <location>
        <begin position="186"/>
        <end position="211"/>
    </location>
</feature>
<protein>
    <recommendedName>
        <fullName evidence="4">Reverse transcriptase domain-containing protein</fullName>
    </recommendedName>
</protein>
<feature type="region of interest" description="Disordered" evidence="1">
    <location>
        <begin position="65"/>
        <end position="151"/>
    </location>
</feature>
<evidence type="ECO:0000313" key="2">
    <source>
        <dbReference type="EMBL" id="MED6175062.1"/>
    </source>
</evidence>
<dbReference type="Gene3D" id="2.40.70.10">
    <property type="entry name" value="Acid Proteases"/>
    <property type="match status" value="1"/>
</dbReference>
<organism evidence="2 3">
    <name type="scientific">Stylosanthes scabra</name>
    <dbReference type="NCBI Taxonomy" id="79078"/>
    <lineage>
        <taxon>Eukaryota</taxon>
        <taxon>Viridiplantae</taxon>
        <taxon>Streptophyta</taxon>
        <taxon>Embryophyta</taxon>
        <taxon>Tracheophyta</taxon>
        <taxon>Spermatophyta</taxon>
        <taxon>Magnoliopsida</taxon>
        <taxon>eudicotyledons</taxon>
        <taxon>Gunneridae</taxon>
        <taxon>Pentapetalae</taxon>
        <taxon>rosids</taxon>
        <taxon>fabids</taxon>
        <taxon>Fabales</taxon>
        <taxon>Fabaceae</taxon>
        <taxon>Papilionoideae</taxon>
        <taxon>50 kb inversion clade</taxon>
        <taxon>dalbergioids sensu lato</taxon>
        <taxon>Dalbergieae</taxon>
        <taxon>Pterocarpus clade</taxon>
        <taxon>Stylosanthes</taxon>
    </lineage>
</organism>
<keyword evidence="3" id="KW-1185">Reference proteome</keyword>
<feature type="compositionally biased region" description="Low complexity" evidence="1">
    <location>
        <begin position="117"/>
        <end position="134"/>
    </location>
</feature>
<comment type="caution">
    <text evidence="2">The sequence shown here is derived from an EMBL/GenBank/DDBJ whole genome shotgun (WGS) entry which is preliminary data.</text>
</comment>
<gene>
    <name evidence="2" type="ORF">PIB30_074975</name>
</gene>
<reference evidence="2 3" key="1">
    <citation type="journal article" date="2023" name="Plants (Basel)">
        <title>Bridging the Gap: Combining Genomics and Transcriptomics Approaches to Understand Stylosanthes scabra, an Orphan Legume from the Brazilian Caatinga.</title>
        <authorList>
            <person name="Ferreira-Neto J.R.C."/>
            <person name="da Silva M.D."/>
            <person name="Binneck E."/>
            <person name="de Melo N.F."/>
            <person name="da Silva R.H."/>
            <person name="de Melo A.L.T.M."/>
            <person name="Pandolfi V."/>
            <person name="Bustamante F.O."/>
            <person name="Brasileiro-Vidal A.C."/>
            <person name="Benko-Iseppon A.M."/>
        </authorList>
    </citation>
    <scope>NUCLEOTIDE SEQUENCE [LARGE SCALE GENOMIC DNA]</scope>
    <source>
        <tissue evidence="2">Leaves</tissue>
    </source>
</reference>
<dbReference type="EMBL" id="JASCZI010151979">
    <property type="protein sequence ID" value="MED6175062.1"/>
    <property type="molecule type" value="Genomic_DNA"/>
</dbReference>